<dbReference type="AlphaFoldDB" id="A0A4R8PVL3"/>
<keyword evidence="4" id="KW-1185">Reference proteome</keyword>
<evidence type="ECO:0000256" key="1">
    <source>
        <dbReference type="SAM" id="MobiDB-lite"/>
    </source>
</evidence>
<sequence length="662" mass="70988">MAIQDGGREPAVVGDFIENSFLSYIIPRATNLVLEEAFKDVDDTKALFDSIERRDSLFFDETVEVLLVLRAPLIDEKTLRSHFSRLVISLETQIVNSHAADRDHPSSDMIFQGSVEDTSDPFIVVDQPQEASGTSTPKDAPDGEAQAEVKRPAHIYAVWKLPVFLARPRIRLQGPYAVFTASAGLRPASAVTSGTATPDLANGRGSSSSRSTTGGYLQSGVPSGLNLLEPFGSDPGLDGVVPRLSALRVSRVAPVTQPKDRTRPLRTLNSLRVRIFPAVHTRVRFSRPNTMPTSPALIALLEIDFTSYFQCPVSLTGISLSVSDGGLVEDLNLPATSGLSLPMTCVPHDHVTFLYRLSPPQQLDLPSAKNPSRELDISIAAEVQQDPGFCTPRLTMTWSTTLDFTLPVNPGFNAAMQPMQPIQRSHRPSQLSISGIEAAQSLVAPAVSRPDSLPSLEAATRTVEAPLPELGITMTFCGPSEPIYAGEPFSWTVYVVNRSGGGGGSGSSGSSGSTSAAVKPNVPALPPRKLALVALPKRRRSEVRLMRPPSTSGRGKTAADGKELADAVLDENVLHAMQRNSVVESTEVVCLTADTRVGPLAPGACHVVDLKFLPLKEGIVNIEAVRVVDLGSQEHVDVRDLPIMYVEKRPAGDRQNGDEGGT</sequence>
<dbReference type="Pfam" id="PF12735">
    <property type="entry name" value="IgD3_Trs65"/>
    <property type="match status" value="1"/>
</dbReference>
<comment type="caution">
    <text evidence="3">The sequence shown here is derived from an EMBL/GenBank/DDBJ whole genome shotgun (WGS) entry which is preliminary data.</text>
</comment>
<feature type="domain" description="Trafficking protein particle complex II-specific subunit 65 IgD3" evidence="2">
    <location>
        <begin position="449"/>
        <end position="646"/>
    </location>
</feature>
<reference evidence="3 4" key="1">
    <citation type="submission" date="2018-11" db="EMBL/GenBank/DDBJ databases">
        <title>Genome sequence and assembly of Colletotrichum spinosum.</title>
        <authorList>
            <person name="Gan P."/>
            <person name="Shirasu K."/>
        </authorList>
    </citation>
    <scope>NUCLEOTIDE SEQUENCE [LARGE SCALE GENOMIC DNA]</scope>
    <source>
        <strain evidence="3 4">CBS 515.97</strain>
    </source>
</reference>
<dbReference type="PANTHER" id="PTHR28159:SF1">
    <property type="entry name" value="TRAFFICKING PROTEIN PARTICLE COMPLEX II-SPECIFIC SUBUNIT 65"/>
    <property type="match status" value="1"/>
</dbReference>
<proteinExistence type="predicted"/>
<feature type="region of interest" description="Disordered" evidence="1">
    <location>
        <begin position="501"/>
        <end position="521"/>
    </location>
</feature>
<evidence type="ECO:0000259" key="2">
    <source>
        <dbReference type="Pfam" id="PF12735"/>
    </source>
</evidence>
<dbReference type="Proteomes" id="UP000295083">
    <property type="component" value="Unassembled WGS sequence"/>
</dbReference>
<dbReference type="EMBL" id="QAPG01000166">
    <property type="protein sequence ID" value="TDZ29877.1"/>
    <property type="molecule type" value="Genomic_DNA"/>
</dbReference>
<evidence type="ECO:0000313" key="3">
    <source>
        <dbReference type="EMBL" id="TDZ29877.1"/>
    </source>
</evidence>
<dbReference type="PANTHER" id="PTHR28159">
    <property type="entry name" value="TRAFFICKING PROTEIN PARTICLE COMPLEX II-SPECIFIC SUBUNIT 65"/>
    <property type="match status" value="1"/>
</dbReference>
<accession>A0A4R8PVL3</accession>
<dbReference type="GO" id="GO:1990071">
    <property type="term" value="C:TRAPPII protein complex"/>
    <property type="evidence" value="ECO:0007669"/>
    <property type="project" value="InterPro"/>
</dbReference>
<dbReference type="InterPro" id="IPR024662">
    <property type="entry name" value="Trs65"/>
</dbReference>
<feature type="region of interest" description="Disordered" evidence="1">
    <location>
        <begin position="189"/>
        <end position="216"/>
    </location>
</feature>
<name>A0A4R8PVL3_9PEZI</name>
<evidence type="ECO:0000313" key="4">
    <source>
        <dbReference type="Proteomes" id="UP000295083"/>
    </source>
</evidence>
<organism evidence="3 4">
    <name type="scientific">Colletotrichum spinosum</name>
    <dbReference type="NCBI Taxonomy" id="1347390"/>
    <lineage>
        <taxon>Eukaryota</taxon>
        <taxon>Fungi</taxon>
        <taxon>Dikarya</taxon>
        <taxon>Ascomycota</taxon>
        <taxon>Pezizomycotina</taxon>
        <taxon>Sordariomycetes</taxon>
        <taxon>Hypocreomycetidae</taxon>
        <taxon>Glomerellales</taxon>
        <taxon>Glomerellaceae</taxon>
        <taxon>Colletotrichum</taxon>
        <taxon>Colletotrichum orbiculare species complex</taxon>
    </lineage>
</organism>
<protein>
    <recommendedName>
        <fullName evidence="2">Trafficking protein particle complex II-specific subunit 65 IgD3 domain-containing protein</fullName>
    </recommendedName>
</protein>
<dbReference type="InterPro" id="IPR055420">
    <property type="entry name" value="IgD3_Trs65"/>
</dbReference>
<feature type="compositionally biased region" description="Low complexity" evidence="1">
    <location>
        <begin position="203"/>
        <end position="215"/>
    </location>
</feature>
<gene>
    <name evidence="3" type="ORF">C8035_v003995</name>
</gene>
<dbReference type="GO" id="GO:0006891">
    <property type="term" value="P:intra-Golgi vesicle-mediated transport"/>
    <property type="evidence" value="ECO:0007669"/>
    <property type="project" value="InterPro"/>
</dbReference>
<dbReference type="GO" id="GO:0005802">
    <property type="term" value="C:trans-Golgi network"/>
    <property type="evidence" value="ECO:0007669"/>
    <property type="project" value="TreeGrafter"/>
</dbReference>